<gene>
    <name evidence="1" type="ORF">SAMN06893097_10441</name>
</gene>
<dbReference type="OrthoDB" id="3789942at2"/>
<keyword evidence="2" id="KW-1185">Reference proteome</keyword>
<dbReference type="Proteomes" id="UP000219514">
    <property type="component" value="Unassembled WGS sequence"/>
</dbReference>
<name>A0A285EBH4_9ACTN</name>
<evidence type="ECO:0000313" key="2">
    <source>
        <dbReference type="Proteomes" id="UP000219514"/>
    </source>
</evidence>
<sequence>MTRHVLPPEMHAAAPARVPTSDVGAWRLRRLLDAGFPPPLAAQLAATPGVDLHALLGLVDRGCPPELAARILAPIDEASDEP</sequence>
<dbReference type="AlphaFoldDB" id="A0A285EBH4"/>
<evidence type="ECO:0000313" key="1">
    <source>
        <dbReference type="EMBL" id="SNX96327.1"/>
    </source>
</evidence>
<protein>
    <submittedName>
        <fullName evidence="1">Uncharacterized protein</fullName>
    </submittedName>
</protein>
<accession>A0A285EBH4</accession>
<dbReference type="EMBL" id="OBDO01000004">
    <property type="protein sequence ID" value="SNX96327.1"/>
    <property type="molecule type" value="Genomic_DNA"/>
</dbReference>
<organism evidence="1 2">
    <name type="scientific">Geodermatophilus sabuli</name>
    <dbReference type="NCBI Taxonomy" id="1564158"/>
    <lineage>
        <taxon>Bacteria</taxon>
        <taxon>Bacillati</taxon>
        <taxon>Actinomycetota</taxon>
        <taxon>Actinomycetes</taxon>
        <taxon>Geodermatophilales</taxon>
        <taxon>Geodermatophilaceae</taxon>
        <taxon>Geodermatophilus</taxon>
    </lineage>
</organism>
<dbReference type="RefSeq" id="WP_097206367.1">
    <property type="nucleotide sequence ID" value="NZ_JACHXB010000002.1"/>
</dbReference>
<proteinExistence type="predicted"/>
<reference evidence="1 2" key="1">
    <citation type="submission" date="2017-09" db="EMBL/GenBank/DDBJ databases">
        <authorList>
            <person name="Ehlers B."/>
            <person name="Leendertz F.H."/>
        </authorList>
    </citation>
    <scope>NUCLEOTIDE SEQUENCE [LARGE SCALE GENOMIC DNA]</scope>
    <source>
        <strain evidence="1 2">DSM 46844</strain>
    </source>
</reference>